<dbReference type="FunFam" id="3.90.1180.10:FF:000001">
    <property type="entry name" value="50S ribosomal protein L13"/>
    <property type="match status" value="1"/>
</dbReference>
<dbReference type="PANTHER" id="PTHR11545">
    <property type="entry name" value="RIBOSOMAL PROTEIN L13"/>
    <property type="match status" value="1"/>
</dbReference>
<proteinExistence type="inferred from homology"/>
<dbReference type="Gene3D" id="3.90.1180.10">
    <property type="entry name" value="Ribosomal protein L13"/>
    <property type="match status" value="1"/>
</dbReference>
<dbReference type="GO" id="GO:0022625">
    <property type="term" value="C:cytosolic large ribosomal subunit"/>
    <property type="evidence" value="ECO:0007669"/>
    <property type="project" value="TreeGrafter"/>
</dbReference>
<dbReference type="InterPro" id="IPR036899">
    <property type="entry name" value="Ribosomal_uL13_sf"/>
</dbReference>
<dbReference type="SUPFAM" id="SSF52161">
    <property type="entry name" value="Ribosomal protein L13"/>
    <property type="match status" value="1"/>
</dbReference>
<evidence type="ECO:0000256" key="1">
    <source>
        <dbReference type="ARBA" id="ARBA00006227"/>
    </source>
</evidence>
<comment type="similarity">
    <text evidence="1">Belongs to the universal ribosomal protein uL13 family.</text>
</comment>
<evidence type="ECO:0008006" key="5">
    <source>
        <dbReference type="Google" id="ProtNLM"/>
    </source>
</evidence>
<sequence length="142" mass="16372">MKTTIIKEKDIKKDWYIIDATGKTLGRLASKVAHILMGKHKTNYVQHLDVGDYIVVINADKIVLTGKKLSKKIYYKHSGYPGGLKEKVYKELMKEKPEFVFKKAVKGMLRKNKLGRKMFKKLKVYSGSKHPHQAQNLKIIDI</sequence>
<dbReference type="AlphaFoldDB" id="X1G919"/>
<evidence type="ECO:0000256" key="3">
    <source>
        <dbReference type="ARBA" id="ARBA00023274"/>
    </source>
</evidence>
<dbReference type="PIRSF" id="PIRSF002181">
    <property type="entry name" value="Ribosomal_L13"/>
    <property type="match status" value="1"/>
</dbReference>
<dbReference type="HAMAP" id="MF_01366">
    <property type="entry name" value="Ribosomal_uL13"/>
    <property type="match status" value="1"/>
</dbReference>
<evidence type="ECO:0000256" key="2">
    <source>
        <dbReference type="ARBA" id="ARBA00022980"/>
    </source>
</evidence>
<organism evidence="4">
    <name type="scientific">marine sediment metagenome</name>
    <dbReference type="NCBI Taxonomy" id="412755"/>
    <lineage>
        <taxon>unclassified sequences</taxon>
        <taxon>metagenomes</taxon>
        <taxon>ecological metagenomes</taxon>
    </lineage>
</organism>
<comment type="caution">
    <text evidence="4">The sequence shown here is derived from an EMBL/GenBank/DDBJ whole genome shotgun (WGS) entry which is preliminary data.</text>
</comment>
<dbReference type="InterPro" id="IPR005822">
    <property type="entry name" value="Ribosomal_uL13"/>
</dbReference>
<dbReference type="InterPro" id="IPR005823">
    <property type="entry name" value="Ribosomal_uL13_bac-type"/>
</dbReference>
<accession>X1G919</accession>
<reference evidence="4" key="1">
    <citation type="journal article" date="2014" name="Front. Microbiol.">
        <title>High frequency of phylogenetically diverse reductive dehalogenase-homologous genes in deep subseafloor sedimentary metagenomes.</title>
        <authorList>
            <person name="Kawai M."/>
            <person name="Futagami T."/>
            <person name="Toyoda A."/>
            <person name="Takaki Y."/>
            <person name="Nishi S."/>
            <person name="Hori S."/>
            <person name="Arai W."/>
            <person name="Tsubouchi T."/>
            <person name="Morono Y."/>
            <person name="Uchiyama I."/>
            <person name="Ito T."/>
            <person name="Fujiyama A."/>
            <person name="Inagaki F."/>
            <person name="Takami H."/>
        </authorList>
    </citation>
    <scope>NUCLEOTIDE SEQUENCE</scope>
    <source>
        <strain evidence="4">Expedition CK06-06</strain>
    </source>
</reference>
<name>X1G919_9ZZZZ</name>
<evidence type="ECO:0000313" key="4">
    <source>
        <dbReference type="EMBL" id="GAH54416.1"/>
    </source>
</evidence>
<dbReference type="GO" id="GO:0006412">
    <property type="term" value="P:translation"/>
    <property type="evidence" value="ECO:0007669"/>
    <property type="project" value="InterPro"/>
</dbReference>
<keyword evidence="3" id="KW-0687">Ribonucleoprotein</keyword>
<dbReference type="GO" id="GO:0003735">
    <property type="term" value="F:structural constituent of ribosome"/>
    <property type="evidence" value="ECO:0007669"/>
    <property type="project" value="InterPro"/>
</dbReference>
<keyword evidence="2" id="KW-0689">Ribosomal protein</keyword>
<dbReference type="PANTHER" id="PTHR11545:SF2">
    <property type="entry name" value="LARGE RIBOSOMAL SUBUNIT PROTEIN UL13M"/>
    <property type="match status" value="1"/>
</dbReference>
<protein>
    <recommendedName>
        <fullName evidence="5">50S ribosomal protein L13</fullName>
    </recommendedName>
</protein>
<dbReference type="NCBIfam" id="TIGR01066">
    <property type="entry name" value="rplM_bact"/>
    <property type="match status" value="1"/>
</dbReference>
<dbReference type="CDD" id="cd00392">
    <property type="entry name" value="Ribosomal_L13"/>
    <property type="match status" value="1"/>
</dbReference>
<dbReference type="GO" id="GO:0003729">
    <property type="term" value="F:mRNA binding"/>
    <property type="evidence" value="ECO:0007669"/>
    <property type="project" value="UniProtKB-ARBA"/>
</dbReference>
<dbReference type="GO" id="GO:0017148">
    <property type="term" value="P:negative regulation of translation"/>
    <property type="evidence" value="ECO:0007669"/>
    <property type="project" value="TreeGrafter"/>
</dbReference>
<gene>
    <name evidence="4" type="ORF">S03H2_38201</name>
</gene>
<dbReference type="EMBL" id="BARU01023551">
    <property type="protein sequence ID" value="GAH54416.1"/>
    <property type="molecule type" value="Genomic_DNA"/>
</dbReference>
<dbReference type="Pfam" id="PF00572">
    <property type="entry name" value="Ribosomal_L13"/>
    <property type="match status" value="1"/>
</dbReference>